<name>A0ABN9QT04_9DINO</name>
<feature type="non-terminal residue" evidence="1">
    <location>
        <position position="1"/>
    </location>
</feature>
<organism evidence="1 2">
    <name type="scientific">Prorocentrum cordatum</name>
    <dbReference type="NCBI Taxonomy" id="2364126"/>
    <lineage>
        <taxon>Eukaryota</taxon>
        <taxon>Sar</taxon>
        <taxon>Alveolata</taxon>
        <taxon>Dinophyceae</taxon>
        <taxon>Prorocentrales</taxon>
        <taxon>Prorocentraceae</taxon>
        <taxon>Prorocentrum</taxon>
    </lineage>
</organism>
<dbReference type="EMBL" id="CAUYUJ010004245">
    <property type="protein sequence ID" value="CAK0808745.1"/>
    <property type="molecule type" value="Genomic_DNA"/>
</dbReference>
<keyword evidence="2" id="KW-1185">Reference proteome</keyword>
<sequence>RQDFTMPSFSRNLDACLAVGEGGAQGLLDGFPVARAVRDTLAALAGTLESTLQRWTTGFETAMSDVDAWQPAWKPVAAQLLSSPPHPMAKQLVANKQLKSLAEMCGDVDRRLAMIRKHPGVFPAEFTSKLETVNRAGMVTISLAYVIFSMKWAFPLLKGPKKLKAPDGDVDDVEAAAEKLRAELQQKGVWAELPACVAASLDAGGQVLEVAPDEAAPAAFGCAPAASSSASGSKGPA</sequence>
<proteinExistence type="predicted"/>
<evidence type="ECO:0000313" key="1">
    <source>
        <dbReference type="EMBL" id="CAK0808745.1"/>
    </source>
</evidence>
<comment type="caution">
    <text evidence="1">The sequence shown here is derived from an EMBL/GenBank/DDBJ whole genome shotgun (WGS) entry which is preliminary data.</text>
</comment>
<evidence type="ECO:0000313" key="2">
    <source>
        <dbReference type="Proteomes" id="UP001189429"/>
    </source>
</evidence>
<protein>
    <submittedName>
        <fullName evidence="1">Uncharacterized protein</fullName>
    </submittedName>
</protein>
<gene>
    <name evidence="1" type="ORF">PCOR1329_LOCUS14242</name>
</gene>
<reference evidence="1" key="1">
    <citation type="submission" date="2023-10" db="EMBL/GenBank/DDBJ databases">
        <authorList>
            <person name="Chen Y."/>
            <person name="Shah S."/>
            <person name="Dougan E. K."/>
            <person name="Thang M."/>
            <person name="Chan C."/>
        </authorList>
    </citation>
    <scope>NUCLEOTIDE SEQUENCE [LARGE SCALE GENOMIC DNA]</scope>
</reference>
<accession>A0ABN9QT04</accession>
<dbReference type="Proteomes" id="UP001189429">
    <property type="component" value="Unassembled WGS sequence"/>
</dbReference>